<reference evidence="1 2" key="1">
    <citation type="submission" date="2015-09" db="EMBL/GenBank/DDBJ databases">
        <authorList>
            <consortium name="Pathogen Informatics"/>
        </authorList>
    </citation>
    <scope>NUCLEOTIDE SEQUENCE [LARGE SCALE GENOMIC DNA]</scope>
    <source>
        <strain evidence="1 2">2789STDY5608860</strain>
    </source>
</reference>
<dbReference type="Proteomes" id="UP000095384">
    <property type="component" value="Unassembled WGS sequence"/>
</dbReference>
<evidence type="ECO:0000313" key="1">
    <source>
        <dbReference type="EMBL" id="CUO00872.1"/>
    </source>
</evidence>
<sequence length="32" mass="3510">MPKAIYVKIGVSRWIVHCAGTDAARQFFGSLS</sequence>
<protein>
    <submittedName>
        <fullName evidence="1">Uncharacterized protein</fullName>
    </submittedName>
</protein>
<gene>
    <name evidence="1" type="ORF">ERS852417_01398</name>
</gene>
<name>A0A174BIN2_9FIRM</name>
<proteinExistence type="predicted"/>
<organism evidence="1 2">
    <name type="scientific">Agathobacter rectalis</name>
    <dbReference type="NCBI Taxonomy" id="39491"/>
    <lineage>
        <taxon>Bacteria</taxon>
        <taxon>Bacillati</taxon>
        <taxon>Bacillota</taxon>
        <taxon>Clostridia</taxon>
        <taxon>Lachnospirales</taxon>
        <taxon>Lachnospiraceae</taxon>
        <taxon>Agathobacter</taxon>
    </lineage>
</organism>
<dbReference type="EMBL" id="CYYW01000008">
    <property type="protein sequence ID" value="CUO00872.1"/>
    <property type="molecule type" value="Genomic_DNA"/>
</dbReference>
<evidence type="ECO:0000313" key="2">
    <source>
        <dbReference type="Proteomes" id="UP000095384"/>
    </source>
</evidence>
<dbReference type="AlphaFoldDB" id="A0A174BIN2"/>
<accession>A0A174BIN2</accession>